<dbReference type="EMBL" id="JXKH01000002">
    <property type="protein sequence ID" value="OJG19316.1"/>
    <property type="molecule type" value="Genomic_DNA"/>
</dbReference>
<evidence type="ECO:0000313" key="2">
    <source>
        <dbReference type="Proteomes" id="UP000181884"/>
    </source>
</evidence>
<organism evidence="1 2">
    <name type="scientific">Enterococcus canis</name>
    <dbReference type="NCBI Taxonomy" id="214095"/>
    <lineage>
        <taxon>Bacteria</taxon>
        <taxon>Bacillati</taxon>
        <taxon>Bacillota</taxon>
        <taxon>Bacilli</taxon>
        <taxon>Lactobacillales</taxon>
        <taxon>Enterococcaceae</taxon>
        <taxon>Enterococcus</taxon>
    </lineage>
</organism>
<dbReference type="STRING" id="214095.RU97_GL000887"/>
<dbReference type="InterPro" id="IPR013785">
    <property type="entry name" value="Aldolase_TIM"/>
</dbReference>
<gene>
    <name evidence="1" type="ORF">RU97_GL000887</name>
</gene>
<dbReference type="AlphaFoldDB" id="A0A1L8RHS8"/>
<dbReference type="Proteomes" id="UP000181884">
    <property type="component" value="Unassembled WGS sequence"/>
</dbReference>
<accession>A0A1L8RHS8</accession>
<dbReference type="Gene3D" id="3.20.20.70">
    <property type="entry name" value="Aldolase class I"/>
    <property type="match status" value="1"/>
</dbReference>
<reference evidence="1 2" key="1">
    <citation type="submission" date="2014-12" db="EMBL/GenBank/DDBJ databases">
        <title>Draft genome sequences of 29 type strains of Enterococci.</title>
        <authorList>
            <person name="Zhong Z."/>
            <person name="Sun Z."/>
            <person name="Liu W."/>
            <person name="Zhang W."/>
            <person name="Zhang H."/>
        </authorList>
    </citation>
    <scope>NUCLEOTIDE SEQUENCE [LARGE SCALE GENOMIC DNA]</scope>
    <source>
        <strain evidence="1 2">DSM 17029</strain>
    </source>
</reference>
<evidence type="ECO:0000313" key="1">
    <source>
        <dbReference type="EMBL" id="OJG19316.1"/>
    </source>
</evidence>
<sequence length="80" mass="9042">MAEKYLQMEHDQMPRERLEELTMGSLRKAVFEGDAENGSLMAGQIAGIIHEVQPVAIIIEEMFNEADEVRAKLPLSFLPK</sequence>
<protein>
    <submittedName>
        <fullName evidence="1">Enoyl-(Acyl-carrier-protein) reductase</fullName>
    </submittedName>
</protein>
<keyword evidence="2" id="KW-1185">Reference proteome</keyword>
<name>A0A1L8RHS8_9ENTE</name>
<proteinExistence type="predicted"/>
<comment type="caution">
    <text evidence="1">The sequence shown here is derived from an EMBL/GenBank/DDBJ whole genome shotgun (WGS) entry which is preliminary data.</text>
</comment>